<keyword evidence="2" id="KW-1185">Reference proteome</keyword>
<protein>
    <submittedName>
        <fullName evidence="1">Uncharacterized protein</fullName>
    </submittedName>
</protein>
<gene>
    <name evidence="1" type="ORF">EL17_00325</name>
</gene>
<sequence length="118" mass="14076">MTISIIGCQYFDDYQVLKWHLDRFKIMQITTCGENKLDDLVVRYCSENRIHLINRWPGRKQGWFYLCKEYFKLVKSCDLLMAFWYGDSANILGIINKGKKMGKEVMVIRGYHRDKNPL</sequence>
<name>A0A074L6Y1_9BACT</name>
<dbReference type="RefSeq" id="WP_035069309.1">
    <property type="nucleotide sequence ID" value="NZ_JMIH01000010.1"/>
</dbReference>
<accession>A0A074L6Y1</accession>
<reference evidence="1 2" key="1">
    <citation type="submission" date="2014-04" db="EMBL/GenBank/DDBJ databases">
        <title>Characterization and application of a salt tolerant electro-active bacterium.</title>
        <authorList>
            <person name="Yang L."/>
            <person name="Wei S."/>
            <person name="Tay Q.X.M."/>
        </authorList>
    </citation>
    <scope>NUCLEOTIDE SEQUENCE [LARGE SCALE GENOMIC DNA]</scope>
    <source>
        <strain evidence="1 2">LY1</strain>
    </source>
</reference>
<organism evidence="1 2">
    <name type="scientific">Anditalea andensis</name>
    <dbReference type="NCBI Taxonomy" id="1048983"/>
    <lineage>
        <taxon>Bacteria</taxon>
        <taxon>Pseudomonadati</taxon>
        <taxon>Bacteroidota</taxon>
        <taxon>Cytophagia</taxon>
        <taxon>Cytophagales</taxon>
        <taxon>Cytophagaceae</taxon>
        <taxon>Anditalea</taxon>
    </lineage>
</organism>
<dbReference type="EMBL" id="JMIH01000010">
    <property type="protein sequence ID" value="KEO75573.1"/>
    <property type="molecule type" value="Genomic_DNA"/>
</dbReference>
<evidence type="ECO:0000313" key="1">
    <source>
        <dbReference type="EMBL" id="KEO75573.1"/>
    </source>
</evidence>
<dbReference type="Proteomes" id="UP000027821">
    <property type="component" value="Unassembled WGS sequence"/>
</dbReference>
<evidence type="ECO:0000313" key="2">
    <source>
        <dbReference type="Proteomes" id="UP000027821"/>
    </source>
</evidence>
<dbReference type="AlphaFoldDB" id="A0A074L6Y1"/>
<comment type="caution">
    <text evidence="1">The sequence shown here is derived from an EMBL/GenBank/DDBJ whole genome shotgun (WGS) entry which is preliminary data.</text>
</comment>
<proteinExistence type="predicted"/>
<dbReference type="OrthoDB" id="572639at2"/>